<dbReference type="EMBL" id="UFQT01004287">
    <property type="protein sequence ID" value="SSX35631.1"/>
    <property type="molecule type" value="Genomic_DNA"/>
</dbReference>
<proteinExistence type="predicted"/>
<organism evidence="1">
    <name type="scientific">Culicoides sonorensis</name>
    <name type="common">Biting midge</name>
    <dbReference type="NCBI Taxonomy" id="179676"/>
    <lineage>
        <taxon>Eukaryota</taxon>
        <taxon>Metazoa</taxon>
        <taxon>Ecdysozoa</taxon>
        <taxon>Arthropoda</taxon>
        <taxon>Hexapoda</taxon>
        <taxon>Insecta</taxon>
        <taxon>Pterygota</taxon>
        <taxon>Neoptera</taxon>
        <taxon>Endopterygota</taxon>
        <taxon>Diptera</taxon>
        <taxon>Nematocera</taxon>
        <taxon>Chironomoidea</taxon>
        <taxon>Ceratopogonidae</taxon>
        <taxon>Ceratopogoninae</taxon>
        <taxon>Culicoides</taxon>
        <taxon>Monoculicoides</taxon>
    </lineage>
</organism>
<gene>
    <name evidence="1" type="primary">CSON010490</name>
</gene>
<name>A0A336LIH2_CULSO</name>
<dbReference type="EMBL" id="UFQS01004287">
    <property type="protein sequence ID" value="SSX16311.1"/>
    <property type="molecule type" value="Genomic_DNA"/>
</dbReference>
<accession>A0A336LIH2</accession>
<dbReference type="VEuPathDB" id="VectorBase:CSON010490"/>
<evidence type="ECO:0000313" key="2">
    <source>
        <dbReference type="EMBL" id="SSX35631.1"/>
    </source>
</evidence>
<sequence length="120" mass="13743">MTDDTNIFAITNHFLEAIFNTLLSQVISPFFAGFAECLFLACIPDVGSEKWKILLEHSNSYSLIPFSCRNDDGILRTNVVPILKQEHVVHEEFQCNQRHQQQQLETALVRYPGRSASRTM</sequence>
<reference evidence="1" key="1">
    <citation type="submission" date="2018-04" db="EMBL/GenBank/DDBJ databases">
        <authorList>
            <person name="Go L.Y."/>
            <person name="Mitchell J.A."/>
        </authorList>
    </citation>
    <scope>NUCLEOTIDE SEQUENCE</scope>
    <source>
        <tissue evidence="1">Whole organism</tissue>
    </source>
</reference>
<dbReference type="AlphaFoldDB" id="A0A336LIH2"/>
<reference evidence="2" key="2">
    <citation type="submission" date="2018-07" db="EMBL/GenBank/DDBJ databases">
        <authorList>
            <person name="Quirk P.G."/>
            <person name="Krulwich T.A."/>
        </authorList>
    </citation>
    <scope>NUCLEOTIDE SEQUENCE</scope>
</reference>
<evidence type="ECO:0000313" key="1">
    <source>
        <dbReference type="EMBL" id="SSX16311.1"/>
    </source>
</evidence>
<protein>
    <submittedName>
        <fullName evidence="1">CSON010490 protein</fullName>
    </submittedName>
</protein>